<sequence length="226" mass="23789">MAFPRPLCHGQDTLPEPIPLKRSRLSPDESRLIALEAARDLLLEAGPQAVTLKAVGNRIGRTHANLLHHFGSAAGLQKALAGYLADAITATIGDAVNAARRGEVEPRRIVDMTFDAFDAGGAGALASWMLASGNEDALDPVVDAIHRLVDKLAATALRPQLAEVIRDNTLMLVLLALGDSQMGGPMAAALGLNREKARELAARSLVSALTEEARLTATAKVSQAKV</sequence>
<dbReference type="PATRIC" id="fig|13690.10.peg.785"/>
<keyword evidence="1 2" id="KW-0238">DNA-binding</keyword>
<organism evidence="5 6">
    <name type="scientific">Sphingobium yanoikuyae</name>
    <name type="common">Sphingomonas yanoikuyae</name>
    <dbReference type="NCBI Taxonomy" id="13690"/>
    <lineage>
        <taxon>Bacteria</taxon>
        <taxon>Pseudomonadati</taxon>
        <taxon>Pseudomonadota</taxon>
        <taxon>Alphaproteobacteria</taxon>
        <taxon>Sphingomonadales</taxon>
        <taxon>Sphingomonadaceae</taxon>
        <taxon>Sphingobium</taxon>
    </lineage>
</organism>
<dbReference type="RefSeq" id="WP_037517135.1">
    <property type="nucleotide sequence ID" value="NZ_JBHIWD010000001.1"/>
</dbReference>
<dbReference type="Pfam" id="PF00440">
    <property type="entry name" value="TetR_N"/>
    <property type="match status" value="1"/>
</dbReference>
<dbReference type="InterPro" id="IPR001647">
    <property type="entry name" value="HTH_TetR"/>
</dbReference>
<gene>
    <name evidence="5" type="ORF">CP98_00758</name>
</gene>
<dbReference type="InterPro" id="IPR009057">
    <property type="entry name" value="Homeodomain-like_sf"/>
</dbReference>
<comment type="caution">
    <text evidence="5">The sequence shown here is derived from an EMBL/GenBank/DDBJ whole genome shotgun (WGS) entry which is preliminary data.</text>
</comment>
<evidence type="ECO:0000313" key="6">
    <source>
        <dbReference type="Proteomes" id="UP000028534"/>
    </source>
</evidence>
<dbReference type="PROSITE" id="PS50977">
    <property type="entry name" value="HTH_TETR_2"/>
    <property type="match status" value="1"/>
</dbReference>
<name>A0A084ERX5_SPHYA</name>
<feature type="region of interest" description="Disordered" evidence="3">
    <location>
        <begin position="1"/>
        <end position="22"/>
    </location>
</feature>
<dbReference type="STRING" id="13690.AX777_01710"/>
<accession>A0A084ERX5</accession>
<evidence type="ECO:0000256" key="3">
    <source>
        <dbReference type="SAM" id="MobiDB-lite"/>
    </source>
</evidence>
<dbReference type="Gene3D" id="1.10.357.10">
    <property type="entry name" value="Tetracycline Repressor, domain 2"/>
    <property type="match status" value="1"/>
</dbReference>
<dbReference type="AlphaFoldDB" id="A0A084ERX5"/>
<dbReference type="GO" id="GO:0003677">
    <property type="term" value="F:DNA binding"/>
    <property type="evidence" value="ECO:0007669"/>
    <property type="project" value="UniProtKB-UniRule"/>
</dbReference>
<evidence type="ECO:0000259" key="4">
    <source>
        <dbReference type="PROSITE" id="PS50977"/>
    </source>
</evidence>
<evidence type="ECO:0000313" key="5">
    <source>
        <dbReference type="EMBL" id="KEZ20717.1"/>
    </source>
</evidence>
<dbReference type="eggNOG" id="COG1309">
    <property type="taxonomic scope" value="Bacteria"/>
</dbReference>
<proteinExistence type="predicted"/>
<evidence type="ECO:0000256" key="2">
    <source>
        <dbReference type="PROSITE-ProRule" id="PRU00335"/>
    </source>
</evidence>
<dbReference type="SUPFAM" id="SSF46689">
    <property type="entry name" value="Homeodomain-like"/>
    <property type="match status" value="1"/>
</dbReference>
<feature type="DNA-binding region" description="H-T-H motif" evidence="2">
    <location>
        <begin position="51"/>
        <end position="70"/>
    </location>
</feature>
<reference evidence="5 6" key="1">
    <citation type="submission" date="2014-03" db="EMBL/GenBank/DDBJ databases">
        <title>Genome sequence of Sphingobium yanoikuyae B1.</title>
        <authorList>
            <person name="Gan H.M."/>
            <person name="Gan H.Y."/>
            <person name="Savka M.A."/>
        </authorList>
    </citation>
    <scope>NUCLEOTIDE SEQUENCE [LARGE SCALE GENOMIC DNA]</scope>
    <source>
        <strain evidence="5 6">B1</strain>
    </source>
</reference>
<feature type="domain" description="HTH tetR-type" evidence="4">
    <location>
        <begin position="28"/>
        <end position="88"/>
    </location>
</feature>
<protein>
    <submittedName>
        <fullName evidence="5">Transcriptional regulator</fullName>
    </submittedName>
</protein>
<evidence type="ECO:0000256" key="1">
    <source>
        <dbReference type="ARBA" id="ARBA00023125"/>
    </source>
</evidence>
<dbReference type="Proteomes" id="UP000028534">
    <property type="component" value="Unassembled WGS sequence"/>
</dbReference>
<dbReference type="EMBL" id="JGVR01000003">
    <property type="protein sequence ID" value="KEZ20717.1"/>
    <property type="molecule type" value="Genomic_DNA"/>
</dbReference>